<dbReference type="InterPro" id="IPR041700">
    <property type="entry name" value="OMP_b-brl_3"/>
</dbReference>
<name>A0A1X9YWE0_9BACT</name>
<evidence type="ECO:0000259" key="11">
    <source>
        <dbReference type="Pfam" id="PF07715"/>
    </source>
</evidence>
<reference evidence="14" key="1">
    <citation type="submission" date="2017-05" db="EMBL/GenBank/DDBJ databases">
        <authorList>
            <person name="Ray J."/>
            <person name="Price M."/>
            <person name="Deutschbauer A."/>
        </authorList>
    </citation>
    <scope>NUCLEOTIDE SEQUENCE [LARGE SCALE GENOMIC DNA]</scope>
    <source>
        <strain evidence="14">DSM 19842</strain>
    </source>
</reference>
<evidence type="ECO:0000313" key="14">
    <source>
        <dbReference type="Proteomes" id="UP000266292"/>
    </source>
</evidence>
<keyword evidence="7 8" id="KW-0998">Cell outer membrane</keyword>
<evidence type="ECO:0000259" key="12">
    <source>
        <dbReference type="Pfam" id="PF14905"/>
    </source>
</evidence>
<evidence type="ECO:0000256" key="10">
    <source>
        <dbReference type="SAM" id="SignalP"/>
    </source>
</evidence>
<accession>A0A1X9YWE0</accession>
<comment type="similarity">
    <text evidence="8">Belongs to the TonB-dependent receptor family.</text>
</comment>
<dbReference type="Pfam" id="PF07715">
    <property type="entry name" value="Plug"/>
    <property type="match status" value="1"/>
</dbReference>
<dbReference type="RefSeq" id="WP_025608897.1">
    <property type="nucleotide sequence ID" value="NZ_CP021235.1"/>
</dbReference>
<evidence type="ECO:0000256" key="6">
    <source>
        <dbReference type="ARBA" id="ARBA00023136"/>
    </source>
</evidence>
<dbReference type="OrthoDB" id="905812at2"/>
<dbReference type="STRING" id="709015.GCA_000472485_03739"/>
<feature type="compositionally biased region" description="Basic and acidic residues" evidence="9">
    <location>
        <begin position="802"/>
        <end position="814"/>
    </location>
</feature>
<feature type="domain" description="Outer membrane protein beta-barrel" evidence="12">
    <location>
        <begin position="390"/>
        <end position="797"/>
    </location>
</feature>
<dbReference type="Gene3D" id="2.170.130.10">
    <property type="entry name" value="TonB-dependent receptor, plug domain"/>
    <property type="match status" value="1"/>
</dbReference>
<dbReference type="InterPro" id="IPR039426">
    <property type="entry name" value="TonB-dep_rcpt-like"/>
</dbReference>
<keyword evidence="3 8" id="KW-1134">Transmembrane beta strand</keyword>
<dbReference type="GO" id="GO:0044718">
    <property type="term" value="P:siderophore transmembrane transport"/>
    <property type="evidence" value="ECO:0007669"/>
    <property type="project" value="TreeGrafter"/>
</dbReference>
<dbReference type="InterPro" id="IPR036942">
    <property type="entry name" value="Beta-barrel_TonB_sf"/>
</dbReference>
<dbReference type="InterPro" id="IPR037066">
    <property type="entry name" value="Plug_dom_sf"/>
</dbReference>
<dbReference type="Gene3D" id="2.40.170.20">
    <property type="entry name" value="TonB-dependent receptor, beta-barrel domain"/>
    <property type="match status" value="1"/>
</dbReference>
<keyword evidence="6 8" id="KW-0472">Membrane</keyword>
<dbReference type="SUPFAM" id="SSF49464">
    <property type="entry name" value="Carboxypeptidase regulatory domain-like"/>
    <property type="match status" value="1"/>
</dbReference>
<protein>
    <submittedName>
        <fullName evidence="13">TonB dependent receptor</fullName>
    </submittedName>
</protein>
<keyword evidence="5 10" id="KW-0732">Signal</keyword>
<dbReference type="InterPro" id="IPR012910">
    <property type="entry name" value="Plug_dom"/>
</dbReference>
<evidence type="ECO:0000256" key="4">
    <source>
        <dbReference type="ARBA" id="ARBA00022692"/>
    </source>
</evidence>
<keyword evidence="4 8" id="KW-0812">Transmembrane</keyword>
<evidence type="ECO:0000256" key="3">
    <source>
        <dbReference type="ARBA" id="ARBA00022452"/>
    </source>
</evidence>
<feature type="region of interest" description="Disordered" evidence="9">
    <location>
        <begin position="802"/>
        <end position="825"/>
    </location>
</feature>
<evidence type="ECO:0000256" key="7">
    <source>
        <dbReference type="ARBA" id="ARBA00023237"/>
    </source>
</evidence>
<keyword evidence="2 8" id="KW-0813">Transport</keyword>
<dbReference type="PANTHER" id="PTHR30069">
    <property type="entry name" value="TONB-DEPENDENT OUTER MEMBRANE RECEPTOR"/>
    <property type="match status" value="1"/>
</dbReference>
<proteinExistence type="inferred from homology"/>
<evidence type="ECO:0000256" key="9">
    <source>
        <dbReference type="SAM" id="MobiDB-lite"/>
    </source>
</evidence>
<dbReference type="PANTHER" id="PTHR30069:SF29">
    <property type="entry name" value="HEMOGLOBIN AND HEMOGLOBIN-HAPTOGLOBIN-BINDING PROTEIN 1-RELATED"/>
    <property type="match status" value="1"/>
</dbReference>
<organism evidence="13 14">
    <name type="scientific">Pontibacter actiniarum</name>
    <dbReference type="NCBI Taxonomy" id="323450"/>
    <lineage>
        <taxon>Bacteria</taxon>
        <taxon>Pseudomonadati</taxon>
        <taxon>Bacteroidota</taxon>
        <taxon>Cytophagia</taxon>
        <taxon>Cytophagales</taxon>
        <taxon>Hymenobacteraceae</taxon>
        <taxon>Pontibacter</taxon>
    </lineage>
</organism>
<dbReference type="SUPFAM" id="SSF56935">
    <property type="entry name" value="Porins"/>
    <property type="match status" value="1"/>
</dbReference>
<feature type="domain" description="TonB-dependent receptor plug" evidence="11">
    <location>
        <begin position="146"/>
        <end position="226"/>
    </location>
</feature>
<dbReference type="AlphaFoldDB" id="A0A1X9YWE0"/>
<dbReference type="KEGG" id="pact:CA264_18535"/>
<dbReference type="InterPro" id="IPR008969">
    <property type="entry name" value="CarboxyPept-like_regulatory"/>
</dbReference>
<gene>
    <name evidence="13" type="ORF">CA264_18535</name>
</gene>
<dbReference type="PROSITE" id="PS52016">
    <property type="entry name" value="TONB_DEPENDENT_REC_3"/>
    <property type="match status" value="1"/>
</dbReference>
<dbReference type="Pfam" id="PF14905">
    <property type="entry name" value="OMP_b-brl_3"/>
    <property type="match status" value="1"/>
</dbReference>
<evidence type="ECO:0000256" key="1">
    <source>
        <dbReference type="ARBA" id="ARBA00004571"/>
    </source>
</evidence>
<feature type="chain" id="PRO_5010984648" evidence="10">
    <location>
        <begin position="24"/>
        <end position="825"/>
    </location>
</feature>
<dbReference type="GO" id="GO:0015344">
    <property type="term" value="F:siderophore uptake transmembrane transporter activity"/>
    <property type="evidence" value="ECO:0007669"/>
    <property type="project" value="TreeGrafter"/>
</dbReference>
<evidence type="ECO:0000256" key="2">
    <source>
        <dbReference type="ARBA" id="ARBA00022448"/>
    </source>
</evidence>
<keyword evidence="13" id="KW-0675">Receptor</keyword>
<dbReference type="Proteomes" id="UP000266292">
    <property type="component" value="Chromosome"/>
</dbReference>
<sequence length="825" mass="93775">MKTNFYQFILILLFLSTPLLLHAQGQTNGSISGTVVEGPQKTPLGFANVVLLTPRDSSLVTGATTDISGRFVLERVPPGSYLLRISLVGYPNKYVSNLSVTAAEPSVALGSIALEASTTRLNEVEIVTERELVEYDLDKRVVNMSQDIAAESGTVADVLQNVPSVAVDIDGNVSLRGSSNVTILVDGKRSSLANLSLDQIPANLIERVELVTNPSSKYDPEGTSGVINLILKKEKKAGFNGSASLNVGTYENYNSSLNLNYRYDKWSLNAGYDFRHRTRPGTSSSFTDYLGNTATFRSGADSISYNFLDQVRERDNLDVSHNFRFGADYSLSPQKALSASVFYRTDNEEGSSDLLYRFLGAGRQVIGERTRLTEDTEDGFNMDLNLGYRQTFERKGQELTADLVYANNYDEEGSDFREEYLGRRSRQSTTTDDQNTRVTAQLDYVHPISDDSQVEAGFRSSFQRLDEDSRFFSYDFEADRPVFNDTLSNHFVYDEQVHAVYANYSNKYKSFSYQLGLRAEQTFTTSDQRTTNQEYRNDYFSLFPSIFLTHDINDDNKVQFSYSRRINRPRSRYLNPFVDRTDKFDVDFGNPRLNPEFINSLELGYLKYWGSSSVNLSTFYRHTTDQIQRLRQTAEVTEDDETYTRLETTFLNLSTSSSYGVELSATHAVGKWWRLNGSVSGFRTALNDTQGDTELSNQQFSWNSRLNSTMTVWKDLDIQLNAYYRAPMATLQGRMEQLFSLNLGVQKDVLDKKATVMLRVSDIFNTRQWNYVSYSDEFRTESNNRRQSRIVYLGFTYRLNSDDSDKRNRRRDQDSQGGGGDEDEF</sequence>
<dbReference type="EMBL" id="CP021235">
    <property type="protein sequence ID" value="ARS37260.1"/>
    <property type="molecule type" value="Genomic_DNA"/>
</dbReference>
<comment type="subcellular location">
    <subcellularLocation>
        <location evidence="1 8">Cell outer membrane</location>
        <topology evidence="1 8">Multi-pass membrane protein</topology>
    </subcellularLocation>
</comment>
<dbReference type="Pfam" id="PF13620">
    <property type="entry name" value="CarboxypepD_reg"/>
    <property type="match status" value="1"/>
</dbReference>
<dbReference type="Gene3D" id="2.60.40.1120">
    <property type="entry name" value="Carboxypeptidase-like, regulatory domain"/>
    <property type="match status" value="1"/>
</dbReference>
<evidence type="ECO:0000256" key="5">
    <source>
        <dbReference type="ARBA" id="ARBA00022729"/>
    </source>
</evidence>
<evidence type="ECO:0000313" key="13">
    <source>
        <dbReference type="EMBL" id="ARS37260.1"/>
    </source>
</evidence>
<dbReference type="GO" id="GO:0009279">
    <property type="term" value="C:cell outer membrane"/>
    <property type="evidence" value="ECO:0007669"/>
    <property type="project" value="UniProtKB-SubCell"/>
</dbReference>
<feature type="signal peptide" evidence="10">
    <location>
        <begin position="1"/>
        <end position="23"/>
    </location>
</feature>
<keyword evidence="14" id="KW-1185">Reference proteome</keyword>
<evidence type="ECO:0000256" key="8">
    <source>
        <dbReference type="PROSITE-ProRule" id="PRU01360"/>
    </source>
</evidence>